<name>S5YT11_PARAH</name>
<dbReference type="Proteomes" id="UP000015480">
    <property type="component" value="Chromosome"/>
</dbReference>
<dbReference type="KEGG" id="pami:JCM7686_1270"/>
<proteinExistence type="predicted"/>
<protein>
    <submittedName>
        <fullName evidence="2">Transposase</fullName>
    </submittedName>
</protein>
<dbReference type="STRING" id="1367847.JCM7686_1270"/>
<gene>
    <name evidence="2" type="ORF">JCM7686_1270</name>
</gene>
<evidence type="ECO:0000313" key="3">
    <source>
        <dbReference type="Proteomes" id="UP000015480"/>
    </source>
</evidence>
<organism evidence="2 3">
    <name type="scientific">Paracoccus aminophilus JCM 7686</name>
    <dbReference type="NCBI Taxonomy" id="1367847"/>
    <lineage>
        <taxon>Bacteria</taxon>
        <taxon>Pseudomonadati</taxon>
        <taxon>Pseudomonadota</taxon>
        <taxon>Alphaproteobacteria</taxon>
        <taxon>Rhodobacterales</taxon>
        <taxon>Paracoccaceae</taxon>
        <taxon>Paracoccus</taxon>
    </lineage>
</organism>
<sequence>MIGIGNFIDERKRDAVAQDYRARLSGQRGFGSSRGEHSRTLYMETPVAKAASSDTEKDTEIRRLKRELARVSEEREICQKTTAYSPGMQSEWSHWFESNDDDICGRVSGSVFHPCDVPPPAHPVERALGVAESTDERAETMQDRRPTELLQKA</sequence>
<evidence type="ECO:0000256" key="1">
    <source>
        <dbReference type="SAM" id="MobiDB-lite"/>
    </source>
</evidence>
<feature type="region of interest" description="Disordered" evidence="1">
    <location>
        <begin position="129"/>
        <end position="153"/>
    </location>
</feature>
<feature type="compositionally biased region" description="Basic and acidic residues" evidence="1">
    <location>
        <begin position="134"/>
        <end position="147"/>
    </location>
</feature>
<evidence type="ECO:0000313" key="2">
    <source>
        <dbReference type="EMBL" id="AGT08371.1"/>
    </source>
</evidence>
<accession>S5YT11</accession>
<keyword evidence="3" id="KW-1185">Reference proteome</keyword>
<reference evidence="2 3" key="1">
    <citation type="journal article" date="2014" name="BMC Genomics">
        <title>Architecture and functions of a multipartite genome of the methylotrophic bacterium Paracoccus aminophilus JCM 7686, containing primary and secondary chromids.</title>
        <authorList>
            <person name="Dziewit L."/>
            <person name="Czarnecki J."/>
            <person name="Wibberg D."/>
            <person name="Radlinska M."/>
            <person name="Mrozek P."/>
            <person name="Szymczak M."/>
            <person name="Schluter A."/>
            <person name="Puhler A."/>
            <person name="Bartosik D."/>
        </authorList>
    </citation>
    <scope>NUCLEOTIDE SEQUENCE [LARGE SCALE GENOMIC DNA]</scope>
    <source>
        <strain evidence="2">JCM 7686</strain>
    </source>
</reference>
<dbReference type="EMBL" id="CP006650">
    <property type="protein sequence ID" value="AGT08371.1"/>
    <property type="molecule type" value="Genomic_DNA"/>
</dbReference>
<dbReference type="AlphaFoldDB" id="S5YT11"/>
<dbReference type="HOGENOM" id="CLU_1711474_0_0_5"/>